<dbReference type="InterPro" id="IPR014729">
    <property type="entry name" value="Rossmann-like_a/b/a_fold"/>
</dbReference>
<feature type="binding site" evidence="2">
    <location>
        <position position="183"/>
    </location>
    <ligand>
        <name>ATP</name>
        <dbReference type="ChEBI" id="CHEBI:30616"/>
    </ligand>
</feature>
<comment type="function">
    <text evidence="2">Catalyzes the formation of N(4)-acetylcytidine (ac(4)C) at the wobble position of elongator tRNA(Met), using acetate and ATP as substrates. First activates an acetate ion to form acetyladenylate (Ac-AMP) and then transfers the acetyl group to tRNA to form ac(4)C34.</text>
</comment>
<sequence length="412" mass="45082">MKTVGIIAEYNPFHNGHLWHVEQAKQQSGSDYCVAVMSGQFTQRGEPAAFDKWARAAMAVMGGVDLVLELPAVFTVRSAQYFATAGVQLLNSLGLVTHLAFGAENPDLTLLQQAADLNNTDIGPALRQRLTSGVTYAAALADCLSISGASVNVLSQPNNILAIEYLRAISRFAQTITPVIIPRRHSHYHDTEVTSPFASASAVRQALINGNNNALQCALPPASLSLIKQRLAEGRGPVIYEAFTTPILYKLRTARLSDLAELPDIAEGLHHKLAAEALKSTTIEELLTRVKSKRYTRTRLQRILIHALLGLSKQQIETFDQCGPLYARVLAFNEKGRLLLKAVAEYASIPIITKTAHFLNTKQRSRQSQQSPAAQMLSIDTLASDIYSLGAPNIQQRVGASDFHQSPFYIDR</sequence>
<keyword evidence="1 2" id="KW-0819">tRNA processing</keyword>
<comment type="caution">
    <text evidence="2">Lacks conserved residue(s) required for the propagation of feature annotation.</text>
</comment>
<comment type="catalytic activity">
    <reaction evidence="2">
        <text>cytidine(34) in elongator tRNA(Met) + acetate + ATP = N(4)-acetylcytidine(34) in elongator tRNA(Met) + AMP + diphosphate</text>
        <dbReference type="Rhea" id="RHEA:58144"/>
        <dbReference type="Rhea" id="RHEA-COMP:10693"/>
        <dbReference type="Rhea" id="RHEA-COMP:10694"/>
        <dbReference type="ChEBI" id="CHEBI:30089"/>
        <dbReference type="ChEBI" id="CHEBI:30616"/>
        <dbReference type="ChEBI" id="CHEBI:33019"/>
        <dbReference type="ChEBI" id="CHEBI:74900"/>
        <dbReference type="ChEBI" id="CHEBI:82748"/>
        <dbReference type="ChEBI" id="CHEBI:456215"/>
    </reaction>
</comment>
<dbReference type="PANTHER" id="PTHR37825:SF1">
    <property type="entry name" value="TRNA(MET) CYTIDINE ACETATE LIGASE"/>
    <property type="match status" value="1"/>
</dbReference>
<keyword evidence="2" id="KW-0694">RNA-binding</keyword>
<dbReference type="EC" id="6.3.4.-" evidence="2"/>
<feature type="binding site" evidence="2">
    <location>
        <position position="158"/>
    </location>
    <ligand>
        <name>ATP</name>
        <dbReference type="ChEBI" id="CHEBI:30616"/>
    </ligand>
</feature>
<accession>A0A154BUB8</accession>
<name>A0A154BUB8_ANASB</name>
<dbReference type="GO" id="GO:0016879">
    <property type="term" value="F:ligase activity, forming carbon-nitrogen bonds"/>
    <property type="evidence" value="ECO:0007669"/>
    <property type="project" value="UniProtKB-UniRule"/>
</dbReference>
<comment type="similarity">
    <text evidence="2">Belongs to the TmcAL family.</text>
</comment>
<keyword evidence="2" id="KW-0067">ATP-binding</keyword>
<keyword evidence="2" id="KW-0547">Nucleotide-binding</keyword>
<dbReference type="GO" id="GO:0005524">
    <property type="term" value="F:ATP binding"/>
    <property type="evidence" value="ECO:0007669"/>
    <property type="project" value="UniProtKB-KW"/>
</dbReference>
<gene>
    <name evidence="2" type="primary">tmcAL</name>
    <name evidence="3" type="ORF">AXX12_04230</name>
</gene>
<dbReference type="EMBL" id="LSGP01000013">
    <property type="protein sequence ID" value="KYZ77623.1"/>
    <property type="molecule type" value="Genomic_DNA"/>
</dbReference>
<keyword evidence="2" id="KW-0436">Ligase</keyword>
<keyword evidence="4" id="KW-1185">Reference proteome</keyword>
<comment type="subcellular location">
    <subcellularLocation>
        <location evidence="2">Cytoplasm</location>
    </subcellularLocation>
</comment>
<dbReference type="Proteomes" id="UP000076268">
    <property type="component" value="Unassembled WGS sequence"/>
</dbReference>
<dbReference type="PANTHER" id="PTHR37825">
    <property type="entry name" value="TRNA(MET) CYTIDINE ACETATE LIGASE"/>
    <property type="match status" value="1"/>
</dbReference>
<evidence type="ECO:0000256" key="2">
    <source>
        <dbReference type="HAMAP-Rule" id="MF_01539"/>
    </source>
</evidence>
<dbReference type="GO" id="GO:0006400">
    <property type="term" value="P:tRNA modification"/>
    <property type="evidence" value="ECO:0007669"/>
    <property type="project" value="UniProtKB-UniRule"/>
</dbReference>
<feature type="binding site" evidence="2">
    <location>
        <begin position="7"/>
        <end position="20"/>
    </location>
    <ligand>
        <name>ATP</name>
        <dbReference type="ChEBI" id="CHEBI:30616"/>
    </ligand>
</feature>
<dbReference type="Pfam" id="PF05636">
    <property type="entry name" value="HIGH_NTase1"/>
    <property type="match status" value="1"/>
</dbReference>
<comment type="caution">
    <text evidence="3">The sequence shown here is derived from an EMBL/GenBank/DDBJ whole genome shotgun (WGS) entry which is preliminary data.</text>
</comment>
<dbReference type="STRING" id="1794912.AXX12_04230"/>
<dbReference type="InterPro" id="IPR008513">
    <property type="entry name" value="tRNA(Met)_cyd_acetate_ligase"/>
</dbReference>
<dbReference type="SUPFAM" id="SSF52374">
    <property type="entry name" value="Nucleotidylyl transferase"/>
    <property type="match status" value="1"/>
</dbReference>
<dbReference type="GO" id="GO:0005737">
    <property type="term" value="C:cytoplasm"/>
    <property type="evidence" value="ECO:0007669"/>
    <property type="project" value="UniProtKB-SubCell"/>
</dbReference>
<dbReference type="OrthoDB" id="9769796at2"/>
<organism evidence="3 4">
    <name type="scientific">Anaerosporomusa subterranea</name>
    <dbReference type="NCBI Taxonomy" id="1794912"/>
    <lineage>
        <taxon>Bacteria</taxon>
        <taxon>Bacillati</taxon>
        <taxon>Bacillota</taxon>
        <taxon>Negativicutes</taxon>
        <taxon>Acetonemataceae</taxon>
        <taxon>Anaerosporomusa</taxon>
    </lineage>
</organism>
<protein>
    <recommendedName>
        <fullName evidence="2">tRNA(Met) cytidine acetate ligase</fullName>
        <ecNumber evidence="2">6.3.4.-</ecNumber>
    </recommendedName>
</protein>
<reference evidence="3 4" key="1">
    <citation type="submission" date="2016-02" db="EMBL/GenBank/DDBJ databases">
        <title>Anaerosporomusa subterraneum gen. nov., sp. nov., a spore-forming obligate anaerobe isolated from saprolite.</title>
        <authorList>
            <person name="Choi J.K."/>
            <person name="Shah M."/>
            <person name="Yee N."/>
        </authorList>
    </citation>
    <scope>NUCLEOTIDE SEQUENCE [LARGE SCALE GENOMIC DNA]</scope>
    <source>
        <strain evidence="3 4">RU4</strain>
    </source>
</reference>
<keyword evidence="2" id="KW-0963">Cytoplasm</keyword>
<evidence type="ECO:0000313" key="3">
    <source>
        <dbReference type="EMBL" id="KYZ77623.1"/>
    </source>
</evidence>
<dbReference type="NCBIfam" id="NF010191">
    <property type="entry name" value="PRK13670.1"/>
    <property type="match status" value="1"/>
</dbReference>
<evidence type="ECO:0000256" key="1">
    <source>
        <dbReference type="ARBA" id="ARBA00022694"/>
    </source>
</evidence>
<keyword evidence="2" id="KW-0820">tRNA-binding</keyword>
<dbReference type="Gene3D" id="3.40.50.620">
    <property type="entry name" value="HUPs"/>
    <property type="match status" value="1"/>
</dbReference>
<dbReference type="HAMAP" id="MF_01539">
    <property type="entry name" value="TmcAL"/>
    <property type="match status" value="1"/>
</dbReference>
<proteinExistence type="inferred from homology"/>
<feature type="binding site" evidence="2">
    <location>
        <position position="102"/>
    </location>
    <ligand>
        <name>ATP</name>
        <dbReference type="ChEBI" id="CHEBI:30616"/>
    </ligand>
</feature>
<dbReference type="AlphaFoldDB" id="A0A154BUB8"/>
<dbReference type="GO" id="GO:0000049">
    <property type="term" value="F:tRNA binding"/>
    <property type="evidence" value="ECO:0007669"/>
    <property type="project" value="UniProtKB-KW"/>
</dbReference>
<evidence type="ECO:0000313" key="4">
    <source>
        <dbReference type="Proteomes" id="UP000076268"/>
    </source>
</evidence>